<gene>
    <name evidence="2" type="ORF">FYJ75_00570</name>
</gene>
<feature type="transmembrane region" description="Helical" evidence="1">
    <location>
        <begin position="159"/>
        <end position="186"/>
    </location>
</feature>
<evidence type="ECO:0000313" key="2">
    <source>
        <dbReference type="EMBL" id="MST73526.1"/>
    </source>
</evidence>
<name>A0A6L5YNY5_9FIRM</name>
<keyword evidence="1" id="KW-0472">Membrane</keyword>
<sequence length="216" mass="25021">MGDFFNPDNAFSKVMTKIVDVVWLSILFVISSIPIFTIGASMCGLYYSVNKSVRHNRGYVSSEFWHGFKSNFKVATPIWLLSLLGYLIMAVDLYLTNHMMTGSAHSVLTIVFIVIIVFLISWNLYTFPYISRFENTRKESMNNAGRIAIAELPWTVLILVLWVASVFVCYIFTPAIFFIPALFTYIENHILERRFLKYMSEEDIEAEKERNQESFN</sequence>
<feature type="transmembrane region" description="Helical" evidence="1">
    <location>
        <begin position="74"/>
        <end position="95"/>
    </location>
</feature>
<reference evidence="2 3" key="1">
    <citation type="submission" date="2019-08" db="EMBL/GenBank/DDBJ databases">
        <title>In-depth cultivation of the pig gut microbiome towards novel bacterial diversity and tailored functional studies.</title>
        <authorList>
            <person name="Wylensek D."/>
            <person name="Hitch T.C.A."/>
            <person name="Clavel T."/>
        </authorList>
    </citation>
    <scope>NUCLEOTIDE SEQUENCE [LARGE SCALE GENOMIC DNA]</scope>
    <source>
        <strain evidence="2 3">MUC/MUC-530-WT-4D</strain>
    </source>
</reference>
<dbReference type="RefSeq" id="WP_154427776.1">
    <property type="nucleotide sequence ID" value="NZ_VUNI01000001.1"/>
</dbReference>
<protein>
    <submittedName>
        <fullName evidence="2">DUF624 domain-containing protein</fullName>
    </submittedName>
</protein>
<dbReference type="AlphaFoldDB" id="A0A6L5YNY5"/>
<evidence type="ECO:0000313" key="3">
    <source>
        <dbReference type="Proteomes" id="UP000474024"/>
    </source>
</evidence>
<dbReference type="Pfam" id="PF04854">
    <property type="entry name" value="DUF624"/>
    <property type="match status" value="1"/>
</dbReference>
<feature type="transmembrane region" description="Helical" evidence="1">
    <location>
        <begin position="21"/>
        <end position="47"/>
    </location>
</feature>
<proteinExistence type="predicted"/>
<feature type="transmembrane region" description="Helical" evidence="1">
    <location>
        <begin position="107"/>
        <end position="125"/>
    </location>
</feature>
<evidence type="ECO:0000256" key="1">
    <source>
        <dbReference type="SAM" id="Phobius"/>
    </source>
</evidence>
<accession>A0A6L5YNY5</accession>
<keyword evidence="3" id="KW-1185">Reference proteome</keyword>
<dbReference type="EMBL" id="VUNI01000001">
    <property type="protein sequence ID" value="MST73526.1"/>
    <property type="molecule type" value="Genomic_DNA"/>
</dbReference>
<dbReference type="Proteomes" id="UP000474024">
    <property type="component" value="Unassembled WGS sequence"/>
</dbReference>
<comment type="caution">
    <text evidence="2">The sequence shown here is derived from an EMBL/GenBank/DDBJ whole genome shotgun (WGS) entry which is preliminary data.</text>
</comment>
<keyword evidence="1" id="KW-1133">Transmembrane helix</keyword>
<organism evidence="2 3">
    <name type="scientific">Roseburia porci</name>
    <dbReference type="NCBI Taxonomy" id="2605790"/>
    <lineage>
        <taxon>Bacteria</taxon>
        <taxon>Bacillati</taxon>
        <taxon>Bacillota</taxon>
        <taxon>Clostridia</taxon>
        <taxon>Lachnospirales</taxon>
        <taxon>Lachnospiraceae</taxon>
        <taxon>Roseburia</taxon>
    </lineage>
</organism>
<keyword evidence="1" id="KW-0812">Transmembrane</keyword>
<dbReference type="InterPro" id="IPR006938">
    <property type="entry name" value="DUF624"/>
</dbReference>